<name>A0A6A8A825_9HYPH</name>
<organism evidence="2 3">
    <name type="scientific">Endobacterium cereale</name>
    <dbReference type="NCBI Taxonomy" id="2663029"/>
    <lineage>
        <taxon>Bacteria</taxon>
        <taxon>Pseudomonadati</taxon>
        <taxon>Pseudomonadota</taxon>
        <taxon>Alphaproteobacteria</taxon>
        <taxon>Hyphomicrobiales</taxon>
        <taxon>Rhizobiaceae</taxon>
        <taxon>Endobacterium</taxon>
    </lineage>
</organism>
<dbReference type="RefSeq" id="WP_153354377.1">
    <property type="nucleotide sequence ID" value="NZ_JAYKOO010000002.1"/>
</dbReference>
<dbReference type="AlphaFoldDB" id="A0A6A8A825"/>
<dbReference type="InterPro" id="IPR009506">
    <property type="entry name" value="YjiS-like"/>
</dbReference>
<keyword evidence="3" id="KW-1185">Reference proteome</keyword>
<dbReference type="Proteomes" id="UP000435138">
    <property type="component" value="Unassembled WGS sequence"/>
</dbReference>
<evidence type="ECO:0000313" key="2">
    <source>
        <dbReference type="EMBL" id="MQY46884.1"/>
    </source>
</evidence>
<sequence length="48" mass="5812">MNVVRTLNNWRKFRQTVTELDRMSPRELEDLGIERHNIRRFARTANGL</sequence>
<gene>
    <name evidence="2" type="ORF">GAO09_12675</name>
</gene>
<reference evidence="2 3" key="1">
    <citation type="submission" date="2019-11" db="EMBL/GenBank/DDBJ databases">
        <title>Genome analysis of Rhizobacterium cereale a novel genus and species isolated from maize roots in North Spain.</title>
        <authorList>
            <person name="Menendez E."/>
            <person name="Flores-Felix J.D."/>
            <person name="Ramirez-Bahena M.-H."/>
            <person name="Igual J.M."/>
            <person name="Garcia-Fraile P."/>
            <person name="Peix A."/>
            <person name="Velazquez E."/>
        </authorList>
    </citation>
    <scope>NUCLEOTIDE SEQUENCE [LARGE SCALE GENOMIC DNA]</scope>
    <source>
        <strain evidence="2 3">RZME27</strain>
    </source>
</reference>
<feature type="domain" description="YjiS-like" evidence="1">
    <location>
        <begin position="3"/>
        <end position="39"/>
    </location>
</feature>
<proteinExistence type="predicted"/>
<dbReference type="EMBL" id="WIXI01000043">
    <property type="protein sequence ID" value="MQY46884.1"/>
    <property type="molecule type" value="Genomic_DNA"/>
</dbReference>
<evidence type="ECO:0000259" key="1">
    <source>
        <dbReference type="Pfam" id="PF06568"/>
    </source>
</evidence>
<dbReference type="Pfam" id="PF06568">
    <property type="entry name" value="YjiS-like"/>
    <property type="match status" value="1"/>
</dbReference>
<accession>A0A6A8A825</accession>
<protein>
    <submittedName>
        <fullName evidence="2">DUF1127 domain-containing protein</fullName>
    </submittedName>
</protein>
<comment type="caution">
    <text evidence="2">The sequence shown here is derived from an EMBL/GenBank/DDBJ whole genome shotgun (WGS) entry which is preliminary data.</text>
</comment>
<evidence type="ECO:0000313" key="3">
    <source>
        <dbReference type="Proteomes" id="UP000435138"/>
    </source>
</evidence>